<evidence type="ECO:0000256" key="6">
    <source>
        <dbReference type="ARBA" id="ARBA00022729"/>
    </source>
</evidence>
<name>A0ABS2DV03_9BURK</name>
<dbReference type="RefSeq" id="WP_205104793.1">
    <property type="nucleotide sequence ID" value="NZ_JACJJC010000118.1"/>
</dbReference>
<dbReference type="EMBL" id="JACJJC010000118">
    <property type="protein sequence ID" value="MBM6705109.1"/>
    <property type="molecule type" value="Genomic_DNA"/>
</dbReference>
<dbReference type="InterPro" id="IPR050298">
    <property type="entry name" value="Gram-neg_bact_OMP"/>
</dbReference>
<dbReference type="Gene3D" id="2.40.160.10">
    <property type="entry name" value="Porin"/>
    <property type="match status" value="1"/>
</dbReference>
<feature type="signal peptide" evidence="11">
    <location>
        <begin position="1"/>
        <end position="22"/>
    </location>
</feature>
<keyword evidence="10" id="KW-0998">Cell outer membrane</keyword>
<reference evidence="13 14" key="1">
    <citation type="journal article" date="2021" name="Sci. Rep.">
        <title>The distribution of antibiotic resistance genes in chicken gut microbiota commensals.</title>
        <authorList>
            <person name="Juricova H."/>
            <person name="Matiasovicova J."/>
            <person name="Kubasova T."/>
            <person name="Cejkova D."/>
            <person name="Rychlik I."/>
        </authorList>
    </citation>
    <scope>NUCLEOTIDE SEQUENCE [LARGE SCALE GENOMIC DNA]</scope>
    <source>
        <strain evidence="13 14">An829</strain>
    </source>
</reference>
<dbReference type="InterPro" id="IPR033900">
    <property type="entry name" value="Gram_neg_porin_domain"/>
</dbReference>
<dbReference type="CDD" id="cd00342">
    <property type="entry name" value="gram_neg_porins"/>
    <property type="match status" value="1"/>
</dbReference>
<evidence type="ECO:0000256" key="10">
    <source>
        <dbReference type="ARBA" id="ARBA00023237"/>
    </source>
</evidence>
<dbReference type="Pfam" id="PF13609">
    <property type="entry name" value="Porin_4"/>
    <property type="match status" value="1"/>
</dbReference>
<evidence type="ECO:0000256" key="2">
    <source>
        <dbReference type="ARBA" id="ARBA00011233"/>
    </source>
</evidence>
<keyword evidence="4" id="KW-1134">Transmembrane beta strand</keyword>
<dbReference type="PANTHER" id="PTHR34501">
    <property type="entry name" value="PROTEIN YDDL-RELATED"/>
    <property type="match status" value="1"/>
</dbReference>
<keyword evidence="14" id="KW-1185">Reference proteome</keyword>
<comment type="subcellular location">
    <subcellularLocation>
        <location evidence="1">Cell outer membrane</location>
        <topology evidence="1">Multi-pass membrane protein</topology>
    </subcellularLocation>
</comment>
<keyword evidence="8" id="KW-0626">Porin</keyword>
<evidence type="ECO:0000256" key="4">
    <source>
        <dbReference type="ARBA" id="ARBA00022452"/>
    </source>
</evidence>
<dbReference type="PANTHER" id="PTHR34501:SF9">
    <property type="entry name" value="MAJOR OUTER MEMBRANE PROTEIN P.IA"/>
    <property type="match status" value="1"/>
</dbReference>
<keyword evidence="3" id="KW-0813">Transport</keyword>
<comment type="subunit">
    <text evidence="2">Homotrimer.</text>
</comment>
<evidence type="ECO:0000256" key="3">
    <source>
        <dbReference type="ARBA" id="ARBA00022448"/>
    </source>
</evidence>
<accession>A0ABS2DV03</accession>
<protein>
    <submittedName>
        <fullName evidence="13">Porin</fullName>
    </submittedName>
</protein>
<keyword evidence="5" id="KW-0812">Transmembrane</keyword>
<evidence type="ECO:0000313" key="14">
    <source>
        <dbReference type="Proteomes" id="UP000715095"/>
    </source>
</evidence>
<sequence>MFRKSLLCSIILASAAAASVQAADIKIYGRVDTGLVYHNYGGDSTRDDTFTLDSGANTPTRIGLEGFEDISDTTKVNFRLESRFTIDTGAFNTFSAGHPSRMFGGQSTVGLINENWGEISFGRVAGIASSTGPYDLQWLMDAYGGGTMGTGNAPVNSGRHDNTITYRSPWLGPVQFTAQYSLKSDGYDEGEESTSDVNRFYDLAAHYNVGQLHLVAVYESVVWGHNQQISNGANKDRKVATFGGSYRFEPATVYFQMQYFEGLNGLDAFTANDKTSNIKGYGIYGGTEFWYGLSSWKSMIYWKDYELERE</sequence>
<feature type="chain" id="PRO_5047447076" evidence="11">
    <location>
        <begin position="23"/>
        <end position="310"/>
    </location>
</feature>
<gene>
    <name evidence="13" type="ORF">H6A60_11595</name>
</gene>
<feature type="domain" description="Porin" evidence="12">
    <location>
        <begin position="13"/>
        <end position="276"/>
    </location>
</feature>
<evidence type="ECO:0000256" key="8">
    <source>
        <dbReference type="ARBA" id="ARBA00023114"/>
    </source>
</evidence>
<evidence type="ECO:0000313" key="13">
    <source>
        <dbReference type="EMBL" id="MBM6705109.1"/>
    </source>
</evidence>
<evidence type="ECO:0000256" key="7">
    <source>
        <dbReference type="ARBA" id="ARBA00023065"/>
    </source>
</evidence>
<evidence type="ECO:0000256" key="1">
    <source>
        <dbReference type="ARBA" id="ARBA00004571"/>
    </source>
</evidence>
<organism evidence="13 14">
    <name type="scientific">Sutterella massiliensis</name>
    <dbReference type="NCBI Taxonomy" id="1816689"/>
    <lineage>
        <taxon>Bacteria</taxon>
        <taxon>Pseudomonadati</taxon>
        <taxon>Pseudomonadota</taxon>
        <taxon>Betaproteobacteria</taxon>
        <taxon>Burkholderiales</taxon>
        <taxon>Sutterellaceae</taxon>
        <taxon>Sutterella</taxon>
    </lineage>
</organism>
<dbReference type="Proteomes" id="UP000715095">
    <property type="component" value="Unassembled WGS sequence"/>
</dbReference>
<keyword evidence="6 11" id="KW-0732">Signal</keyword>
<keyword evidence="9" id="KW-0472">Membrane</keyword>
<comment type="caution">
    <text evidence="13">The sequence shown here is derived from an EMBL/GenBank/DDBJ whole genome shotgun (WGS) entry which is preliminary data.</text>
</comment>
<evidence type="ECO:0000256" key="5">
    <source>
        <dbReference type="ARBA" id="ARBA00022692"/>
    </source>
</evidence>
<keyword evidence="7" id="KW-0406">Ion transport</keyword>
<feature type="non-terminal residue" evidence="13">
    <location>
        <position position="310"/>
    </location>
</feature>
<evidence type="ECO:0000256" key="11">
    <source>
        <dbReference type="SAM" id="SignalP"/>
    </source>
</evidence>
<dbReference type="SUPFAM" id="SSF56935">
    <property type="entry name" value="Porins"/>
    <property type="match status" value="1"/>
</dbReference>
<proteinExistence type="predicted"/>
<evidence type="ECO:0000256" key="9">
    <source>
        <dbReference type="ARBA" id="ARBA00023136"/>
    </source>
</evidence>
<dbReference type="InterPro" id="IPR023614">
    <property type="entry name" value="Porin_dom_sf"/>
</dbReference>
<evidence type="ECO:0000259" key="12">
    <source>
        <dbReference type="Pfam" id="PF13609"/>
    </source>
</evidence>